<dbReference type="SUPFAM" id="SSF53474">
    <property type="entry name" value="alpha/beta-Hydrolases"/>
    <property type="match status" value="1"/>
</dbReference>
<keyword evidence="1" id="KW-0732">Signal</keyword>
<dbReference type="RefSeq" id="WP_099153714.1">
    <property type="nucleotide sequence ID" value="NZ_PDUD01000035.1"/>
</dbReference>
<dbReference type="InterPro" id="IPR029058">
    <property type="entry name" value="AB_hydrolase_fold"/>
</dbReference>
<dbReference type="EMBL" id="PDUD01000035">
    <property type="protein sequence ID" value="PHN02998.1"/>
    <property type="molecule type" value="Genomic_DNA"/>
</dbReference>
<dbReference type="OrthoDB" id="1343633at2"/>
<proteinExistence type="predicted"/>
<dbReference type="AlphaFoldDB" id="A0A2D0N3N6"/>
<protein>
    <submittedName>
        <fullName evidence="2">Uncharacterized protein</fullName>
    </submittedName>
</protein>
<organism evidence="2 3">
    <name type="scientific">Flavilitoribacter nigricans (strain ATCC 23147 / DSM 23189 / NBRC 102662 / NCIMB 1420 / SS-2)</name>
    <name type="common">Lewinella nigricans</name>
    <dbReference type="NCBI Taxonomy" id="1122177"/>
    <lineage>
        <taxon>Bacteria</taxon>
        <taxon>Pseudomonadati</taxon>
        <taxon>Bacteroidota</taxon>
        <taxon>Saprospiria</taxon>
        <taxon>Saprospirales</taxon>
        <taxon>Lewinellaceae</taxon>
        <taxon>Flavilitoribacter</taxon>
    </lineage>
</organism>
<dbReference type="SUPFAM" id="SSF48452">
    <property type="entry name" value="TPR-like"/>
    <property type="match status" value="1"/>
</dbReference>
<name>A0A2D0N3N6_FLAN2</name>
<dbReference type="Gene3D" id="1.25.40.10">
    <property type="entry name" value="Tetratricopeptide repeat domain"/>
    <property type="match status" value="1"/>
</dbReference>
<evidence type="ECO:0000313" key="3">
    <source>
        <dbReference type="Proteomes" id="UP000223913"/>
    </source>
</evidence>
<accession>A0A2D0N3N6</accession>
<reference evidence="2 3" key="1">
    <citation type="submission" date="2017-10" db="EMBL/GenBank/DDBJ databases">
        <title>The draft genome sequence of Lewinella nigricans NBRC 102662.</title>
        <authorList>
            <person name="Wang K."/>
        </authorList>
    </citation>
    <scope>NUCLEOTIDE SEQUENCE [LARGE SCALE GENOMIC DNA]</scope>
    <source>
        <strain evidence="2 3">NBRC 102662</strain>
    </source>
</reference>
<keyword evidence="3" id="KW-1185">Reference proteome</keyword>
<comment type="caution">
    <text evidence="2">The sequence shown here is derived from an EMBL/GenBank/DDBJ whole genome shotgun (WGS) entry which is preliminary data.</text>
</comment>
<evidence type="ECO:0000256" key="1">
    <source>
        <dbReference type="SAM" id="SignalP"/>
    </source>
</evidence>
<dbReference type="Gene3D" id="3.40.50.1820">
    <property type="entry name" value="alpha/beta hydrolase"/>
    <property type="match status" value="1"/>
</dbReference>
<feature type="chain" id="PRO_5012880929" evidence="1">
    <location>
        <begin position="20"/>
        <end position="389"/>
    </location>
</feature>
<dbReference type="InterPro" id="IPR011990">
    <property type="entry name" value="TPR-like_helical_dom_sf"/>
</dbReference>
<gene>
    <name evidence="2" type="ORF">CRP01_29790</name>
</gene>
<evidence type="ECO:0000313" key="2">
    <source>
        <dbReference type="EMBL" id="PHN02998.1"/>
    </source>
</evidence>
<sequence length="389" mass="43744">MNNRLITVLFCCCFSIALIGQGALVYRPAGFDEVQEVTGTYGDNLSYKLYLPADPDSGKWPLVVFINGVGGDVTTWDQYIDWPKACAARGLAAVAYEVKRESPYENTREILDYLMAGKAHPQVDGDQLVLWMCSSNGRVGSRILFDPAYPQIKGGSLYYPAVLPDLPLDRTDIKLEIVRAGMDSYSLNQLLDAWIPKLLTRDIDLQLINLPAARHVFDLFDAHLPQSETTIRNTVNFMHDLAYGESAVSDPVTTPTRLLTLLQNNELEEAERYYRTAMEQDSITRTNLFYNGLYRDSGLGALSMALQQEEKYDAALLPLQWALRIAPEHPNNHDNLAALYEAKGDVERALHHSELALKYLEGFEHPNQAFVEAIRTAAADRIEKLRNKE</sequence>
<feature type="signal peptide" evidence="1">
    <location>
        <begin position="1"/>
        <end position="19"/>
    </location>
</feature>
<dbReference type="Proteomes" id="UP000223913">
    <property type="component" value="Unassembled WGS sequence"/>
</dbReference>